<gene>
    <name evidence="5" type="ORF">SAMN05192583_3040</name>
</gene>
<dbReference type="Gene3D" id="1.25.40.20">
    <property type="entry name" value="Ankyrin repeat-containing domain"/>
    <property type="match status" value="1"/>
</dbReference>
<feature type="signal peptide" evidence="4">
    <location>
        <begin position="1"/>
        <end position="20"/>
    </location>
</feature>
<feature type="repeat" description="ANK" evidence="3">
    <location>
        <begin position="60"/>
        <end position="92"/>
    </location>
</feature>
<evidence type="ECO:0000313" key="6">
    <source>
        <dbReference type="Proteomes" id="UP000199206"/>
    </source>
</evidence>
<dbReference type="InterPro" id="IPR036770">
    <property type="entry name" value="Ankyrin_rpt-contain_sf"/>
</dbReference>
<keyword evidence="1" id="KW-0677">Repeat</keyword>
<feature type="chain" id="PRO_5011794879" evidence="4">
    <location>
        <begin position="21"/>
        <end position="197"/>
    </location>
</feature>
<dbReference type="AlphaFoldDB" id="A0A1H8HGB4"/>
<dbReference type="SUPFAM" id="SSF48403">
    <property type="entry name" value="Ankyrin repeat"/>
    <property type="match status" value="1"/>
</dbReference>
<dbReference type="STRING" id="1166340.SAMN05192583_3040"/>
<dbReference type="RefSeq" id="WP_093666618.1">
    <property type="nucleotide sequence ID" value="NZ_FOCF01000008.1"/>
</dbReference>
<dbReference type="SMART" id="SM00248">
    <property type="entry name" value="ANK"/>
    <property type="match status" value="3"/>
</dbReference>
<evidence type="ECO:0000256" key="1">
    <source>
        <dbReference type="ARBA" id="ARBA00022737"/>
    </source>
</evidence>
<dbReference type="Proteomes" id="UP000199206">
    <property type="component" value="Unassembled WGS sequence"/>
</dbReference>
<feature type="repeat" description="ANK" evidence="3">
    <location>
        <begin position="93"/>
        <end position="125"/>
    </location>
</feature>
<dbReference type="PANTHER" id="PTHR24171">
    <property type="entry name" value="ANKYRIN REPEAT DOMAIN-CONTAINING PROTEIN 39-RELATED"/>
    <property type="match status" value="1"/>
</dbReference>
<dbReference type="OrthoDB" id="7390289at2"/>
<evidence type="ECO:0000313" key="5">
    <source>
        <dbReference type="EMBL" id="SEN55145.1"/>
    </source>
</evidence>
<evidence type="ECO:0000256" key="2">
    <source>
        <dbReference type="ARBA" id="ARBA00023043"/>
    </source>
</evidence>
<sequence length="197" mass="21059">MSYRFLSALILMGIAVPATAQFQSESRKFLQAVREAKGNDVLEMLNKPGQTMVNTRDGDSGETALHIVVKRGDLPYTNTLLMKGANPNAVDFKGNTPLLLAVEAGQTTLVPLLVEKGANPNLGNRAGETPLIRAVQRRDVAMVRALLAVGADPDKTDNLAGRSARDYAGKDLRNPVISTLLAETPKKATKAVSGPRL</sequence>
<dbReference type="PROSITE" id="PS50297">
    <property type="entry name" value="ANK_REP_REGION"/>
    <property type="match status" value="3"/>
</dbReference>
<accession>A0A1H8HGB4</accession>
<organism evidence="5 6">
    <name type="scientific">Sphingomonas gellani</name>
    <dbReference type="NCBI Taxonomy" id="1166340"/>
    <lineage>
        <taxon>Bacteria</taxon>
        <taxon>Pseudomonadati</taxon>
        <taxon>Pseudomonadota</taxon>
        <taxon>Alphaproteobacteria</taxon>
        <taxon>Sphingomonadales</taxon>
        <taxon>Sphingomonadaceae</taxon>
        <taxon>Sphingomonas</taxon>
    </lineage>
</organism>
<dbReference type="PANTHER" id="PTHR24171:SF8">
    <property type="entry name" value="BRCA1-ASSOCIATED RING DOMAIN PROTEIN 1"/>
    <property type="match status" value="1"/>
</dbReference>
<name>A0A1H8HGB4_9SPHN</name>
<reference evidence="6" key="1">
    <citation type="submission" date="2016-10" db="EMBL/GenBank/DDBJ databases">
        <authorList>
            <person name="Varghese N."/>
            <person name="Submissions S."/>
        </authorList>
    </citation>
    <scope>NUCLEOTIDE SEQUENCE [LARGE SCALE GENOMIC DNA]</scope>
    <source>
        <strain evidence="6">S6-262</strain>
    </source>
</reference>
<keyword evidence="2 3" id="KW-0040">ANK repeat</keyword>
<dbReference type="PROSITE" id="PS50088">
    <property type="entry name" value="ANK_REPEAT"/>
    <property type="match status" value="3"/>
</dbReference>
<evidence type="ECO:0000256" key="4">
    <source>
        <dbReference type="SAM" id="SignalP"/>
    </source>
</evidence>
<keyword evidence="4" id="KW-0732">Signal</keyword>
<dbReference type="GO" id="GO:0004842">
    <property type="term" value="F:ubiquitin-protein transferase activity"/>
    <property type="evidence" value="ECO:0007669"/>
    <property type="project" value="TreeGrafter"/>
</dbReference>
<protein>
    <submittedName>
        <fullName evidence="5">Ankyrin repeat-containing protein</fullName>
    </submittedName>
</protein>
<dbReference type="InterPro" id="IPR002110">
    <property type="entry name" value="Ankyrin_rpt"/>
</dbReference>
<keyword evidence="6" id="KW-1185">Reference proteome</keyword>
<feature type="repeat" description="ANK" evidence="3">
    <location>
        <begin position="126"/>
        <end position="158"/>
    </location>
</feature>
<proteinExistence type="predicted"/>
<dbReference type="EMBL" id="FOCF01000008">
    <property type="protein sequence ID" value="SEN55145.1"/>
    <property type="molecule type" value="Genomic_DNA"/>
</dbReference>
<dbReference type="Pfam" id="PF12796">
    <property type="entry name" value="Ank_2"/>
    <property type="match status" value="1"/>
</dbReference>
<evidence type="ECO:0000256" key="3">
    <source>
        <dbReference type="PROSITE-ProRule" id="PRU00023"/>
    </source>
</evidence>
<dbReference type="GO" id="GO:0085020">
    <property type="term" value="P:protein K6-linked ubiquitination"/>
    <property type="evidence" value="ECO:0007669"/>
    <property type="project" value="TreeGrafter"/>
</dbReference>